<dbReference type="AlphaFoldDB" id="A0A4Z2FLC9"/>
<accession>A0A4Z2FLC9</accession>
<protein>
    <submittedName>
        <fullName evidence="2">Uncharacterized protein</fullName>
    </submittedName>
</protein>
<name>A0A4Z2FLC9_9TELE</name>
<gene>
    <name evidence="2" type="ORF">EYF80_048144</name>
</gene>
<reference evidence="2 3" key="1">
    <citation type="submission" date="2019-03" db="EMBL/GenBank/DDBJ databases">
        <title>First draft genome of Liparis tanakae, snailfish: a comprehensive survey of snailfish specific genes.</title>
        <authorList>
            <person name="Kim W."/>
            <person name="Song I."/>
            <person name="Jeong J.-H."/>
            <person name="Kim D."/>
            <person name="Kim S."/>
            <person name="Ryu S."/>
            <person name="Song J.Y."/>
            <person name="Lee S.K."/>
        </authorList>
    </citation>
    <scope>NUCLEOTIDE SEQUENCE [LARGE SCALE GENOMIC DNA]</scope>
    <source>
        <tissue evidence="2">Muscle</tissue>
    </source>
</reference>
<comment type="caution">
    <text evidence="2">The sequence shown here is derived from an EMBL/GenBank/DDBJ whole genome shotgun (WGS) entry which is preliminary data.</text>
</comment>
<evidence type="ECO:0000313" key="3">
    <source>
        <dbReference type="Proteomes" id="UP000314294"/>
    </source>
</evidence>
<dbReference type="Proteomes" id="UP000314294">
    <property type="component" value="Unassembled WGS sequence"/>
</dbReference>
<feature type="region of interest" description="Disordered" evidence="1">
    <location>
        <begin position="61"/>
        <end position="89"/>
    </location>
</feature>
<sequence length="120" mass="12833">MLLARAPSSSDAMASSSRLVAGVLVGGLSGVHLLEDEARPALGVPLAHNLSQYSAELNSSAVRGSRSMSGRSEATEAPRRQTAAHFPATESVDSNLSHMALTFPAGRHCWRHRDADWWLI</sequence>
<feature type="compositionally biased region" description="Polar residues" evidence="1">
    <location>
        <begin position="61"/>
        <end position="72"/>
    </location>
</feature>
<evidence type="ECO:0000313" key="2">
    <source>
        <dbReference type="EMBL" id="TNN41700.1"/>
    </source>
</evidence>
<dbReference type="EMBL" id="SRLO01001087">
    <property type="protein sequence ID" value="TNN41700.1"/>
    <property type="molecule type" value="Genomic_DNA"/>
</dbReference>
<evidence type="ECO:0000256" key="1">
    <source>
        <dbReference type="SAM" id="MobiDB-lite"/>
    </source>
</evidence>
<organism evidence="2 3">
    <name type="scientific">Liparis tanakae</name>
    <name type="common">Tanaka's snailfish</name>
    <dbReference type="NCBI Taxonomy" id="230148"/>
    <lineage>
        <taxon>Eukaryota</taxon>
        <taxon>Metazoa</taxon>
        <taxon>Chordata</taxon>
        <taxon>Craniata</taxon>
        <taxon>Vertebrata</taxon>
        <taxon>Euteleostomi</taxon>
        <taxon>Actinopterygii</taxon>
        <taxon>Neopterygii</taxon>
        <taxon>Teleostei</taxon>
        <taxon>Neoteleostei</taxon>
        <taxon>Acanthomorphata</taxon>
        <taxon>Eupercaria</taxon>
        <taxon>Perciformes</taxon>
        <taxon>Cottioidei</taxon>
        <taxon>Cottales</taxon>
        <taxon>Liparidae</taxon>
        <taxon>Liparis</taxon>
    </lineage>
</organism>
<proteinExistence type="predicted"/>
<keyword evidence="3" id="KW-1185">Reference proteome</keyword>